<gene>
    <name evidence="3" type="ORF">HOLleu_24877</name>
</gene>
<feature type="chain" id="PRO_5040445311" description="Ig-like domain-containing protein" evidence="2">
    <location>
        <begin position="20"/>
        <end position="481"/>
    </location>
</feature>
<dbReference type="InterPro" id="IPR036179">
    <property type="entry name" value="Ig-like_dom_sf"/>
</dbReference>
<keyword evidence="2" id="KW-0732">Signal</keyword>
<evidence type="ECO:0000313" key="3">
    <source>
        <dbReference type="EMBL" id="KAJ8031627.1"/>
    </source>
</evidence>
<keyword evidence="1" id="KW-0812">Transmembrane</keyword>
<organism evidence="3 4">
    <name type="scientific">Holothuria leucospilota</name>
    <name type="common">Black long sea cucumber</name>
    <name type="synonym">Mertensiothuria leucospilota</name>
    <dbReference type="NCBI Taxonomy" id="206669"/>
    <lineage>
        <taxon>Eukaryota</taxon>
        <taxon>Metazoa</taxon>
        <taxon>Echinodermata</taxon>
        <taxon>Eleutherozoa</taxon>
        <taxon>Echinozoa</taxon>
        <taxon>Holothuroidea</taxon>
        <taxon>Aspidochirotacea</taxon>
        <taxon>Aspidochirotida</taxon>
        <taxon>Holothuriidae</taxon>
        <taxon>Holothuria</taxon>
    </lineage>
</organism>
<keyword evidence="1" id="KW-1133">Transmembrane helix</keyword>
<proteinExistence type="predicted"/>
<keyword evidence="4" id="KW-1185">Reference proteome</keyword>
<feature type="transmembrane region" description="Helical" evidence="1">
    <location>
        <begin position="341"/>
        <end position="365"/>
    </location>
</feature>
<evidence type="ECO:0000256" key="2">
    <source>
        <dbReference type="SAM" id="SignalP"/>
    </source>
</evidence>
<name>A0A9Q1BRT3_HOLLE</name>
<dbReference type="EMBL" id="JAIZAY010000012">
    <property type="protein sequence ID" value="KAJ8031627.1"/>
    <property type="molecule type" value="Genomic_DNA"/>
</dbReference>
<dbReference type="Proteomes" id="UP001152320">
    <property type="component" value="Chromosome 12"/>
</dbReference>
<dbReference type="AlphaFoldDB" id="A0A9Q1BRT3"/>
<keyword evidence="1" id="KW-0472">Membrane</keyword>
<evidence type="ECO:0000256" key="1">
    <source>
        <dbReference type="SAM" id="Phobius"/>
    </source>
</evidence>
<dbReference type="SUPFAM" id="SSF48726">
    <property type="entry name" value="Immunoglobulin"/>
    <property type="match status" value="1"/>
</dbReference>
<reference evidence="3" key="1">
    <citation type="submission" date="2021-10" db="EMBL/GenBank/DDBJ databases">
        <title>Tropical sea cucumber genome reveals ecological adaptation and Cuvierian tubules defense mechanism.</title>
        <authorList>
            <person name="Chen T."/>
        </authorList>
    </citation>
    <scope>NUCLEOTIDE SEQUENCE</scope>
    <source>
        <strain evidence="3">Nanhai2018</strain>
        <tissue evidence="3">Muscle</tissue>
    </source>
</reference>
<feature type="signal peptide" evidence="2">
    <location>
        <begin position="1"/>
        <end position="19"/>
    </location>
</feature>
<protein>
    <recommendedName>
        <fullName evidence="5">Ig-like domain-containing protein</fullName>
    </recommendedName>
</protein>
<accession>A0A9Q1BRT3</accession>
<sequence>MLLWLKLCLMILSSICSIGEPSCKREFHVRGAIEENINMICNMPTTCTKGMWRRQHTWFVSPPCNNCGKSFTVTNDLPLGINILHISNVSENHAGMYYCECEYTGYKTNITERNVVACYNFTTYLPDCQMRVGVNGDIFKVNGSFLEDTKETVDVQVDDSITIECELGARRRSDCSLTEKDGAVAADQSIRRCKISCVSSKDDMTCKIKVILNILPLNTPIPIVTTSRHKSTTTPLLATSEEFKSRVVLNSSTPESPIIASDEMNEPSSNSQLLPSDATITFYESTTSTDFESKSTVDTYNRRNVFVTSTPFAQSFTSQGIGDPLTPTSFINSSSPDVTSVIVKLCAILFATITGFLICLHILLCKIGIHVKRDKEENIKPICESADNGIHLRCVPQLTSYQYESSHEGVSEMFSTSSTISKGVHNPNRIMLMPKSVVDRSSDRLDTLGHAVTSFRDHFMDTGHTRCTQDDTCHETLVSNV</sequence>
<comment type="caution">
    <text evidence="3">The sequence shown here is derived from an EMBL/GenBank/DDBJ whole genome shotgun (WGS) entry which is preliminary data.</text>
</comment>
<evidence type="ECO:0008006" key="5">
    <source>
        <dbReference type="Google" id="ProtNLM"/>
    </source>
</evidence>
<evidence type="ECO:0000313" key="4">
    <source>
        <dbReference type="Proteomes" id="UP001152320"/>
    </source>
</evidence>